<comment type="similarity">
    <text evidence="2">Belongs to the autoinducer-2 exporter (AI-2E) (TC 2.A.86) family.</text>
</comment>
<comment type="subcellular location">
    <subcellularLocation>
        <location evidence="1">Cell membrane</location>
        <topology evidence="1">Multi-pass membrane protein</topology>
    </subcellularLocation>
</comment>
<dbReference type="AlphaFoldDB" id="A0A948TJC5"/>
<feature type="transmembrane region" description="Helical" evidence="8">
    <location>
        <begin position="272"/>
        <end position="297"/>
    </location>
</feature>
<evidence type="ECO:0000256" key="1">
    <source>
        <dbReference type="ARBA" id="ARBA00004651"/>
    </source>
</evidence>
<evidence type="ECO:0000256" key="3">
    <source>
        <dbReference type="ARBA" id="ARBA00022448"/>
    </source>
</evidence>
<evidence type="ECO:0000256" key="8">
    <source>
        <dbReference type="SAM" id="Phobius"/>
    </source>
</evidence>
<dbReference type="GO" id="GO:0055085">
    <property type="term" value="P:transmembrane transport"/>
    <property type="evidence" value="ECO:0007669"/>
    <property type="project" value="TreeGrafter"/>
</dbReference>
<feature type="transmembrane region" description="Helical" evidence="8">
    <location>
        <begin position="74"/>
        <end position="95"/>
    </location>
</feature>
<dbReference type="PANTHER" id="PTHR21716">
    <property type="entry name" value="TRANSMEMBRANE PROTEIN"/>
    <property type="match status" value="1"/>
</dbReference>
<feature type="transmembrane region" description="Helical" evidence="8">
    <location>
        <begin position="12"/>
        <end position="34"/>
    </location>
</feature>
<name>A0A948TJC5_9LACO</name>
<feature type="transmembrane region" description="Helical" evidence="8">
    <location>
        <begin position="220"/>
        <end position="240"/>
    </location>
</feature>
<dbReference type="Proteomes" id="UP000777303">
    <property type="component" value="Unassembled WGS sequence"/>
</dbReference>
<dbReference type="EMBL" id="JAHLFS010000031">
    <property type="protein sequence ID" value="MBU3851531.1"/>
    <property type="molecule type" value="Genomic_DNA"/>
</dbReference>
<feature type="transmembrane region" description="Helical" evidence="8">
    <location>
        <begin position="159"/>
        <end position="184"/>
    </location>
</feature>
<reference evidence="9" key="1">
    <citation type="journal article" date="2021" name="PeerJ">
        <title>Extensive microbial diversity within the chicken gut microbiome revealed by metagenomics and culture.</title>
        <authorList>
            <person name="Gilroy R."/>
            <person name="Ravi A."/>
            <person name="Getino M."/>
            <person name="Pursley I."/>
            <person name="Horton D.L."/>
            <person name="Alikhan N.F."/>
            <person name="Baker D."/>
            <person name="Gharbi K."/>
            <person name="Hall N."/>
            <person name="Watson M."/>
            <person name="Adriaenssens E.M."/>
            <person name="Foster-Nyarko E."/>
            <person name="Jarju S."/>
            <person name="Secka A."/>
            <person name="Antonio M."/>
            <person name="Oren A."/>
            <person name="Chaudhuri R.R."/>
            <person name="La Ragione R."/>
            <person name="Hildebrand F."/>
            <person name="Pallen M.J."/>
        </authorList>
    </citation>
    <scope>NUCLEOTIDE SEQUENCE</scope>
    <source>
        <strain evidence="9">F6-6636</strain>
    </source>
</reference>
<evidence type="ECO:0000313" key="9">
    <source>
        <dbReference type="EMBL" id="MBU3851531.1"/>
    </source>
</evidence>
<protein>
    <submittedName>
        <fullName evidence="9">AI-2E family transporter</fullName>
    </submittedName>
</protein>
<dbReference type="Pfam" id="PF01594">
    <property type="entry name" value="AI-2E_transport"/>
    <property type="match status" value="1"/>
</dbReference>
<keyword evidence="6 8" id="KW-1133">Transmembrane helix</keyword>
<keyword evidence="3" id="KW-0813">Transport</keyword>
<feature type="transmembrane region" description="Helical" evidence="8">
    <location>
        <begin position="40"/>
        <end position="62"/>
    </location>
</feature>
<dbReference type="PANTHER" id="PTHR21716:SF53">
    <property type="entry name" value="PERMEASE PERM-RELATED"/>
    <property type="match status" value="1"/>
</dbReference>
<gene>
    <name evidence="9" type="ORF">H9901_02415</name>
</gene>
<evidence type="ECO:0000313" key="10">
    <source>
        <dbReference type="Proteomes" id="UP000777303"/>
    </source>
</evidence>
<keyword evidence="5 8" id="KW-0812">Transmembrane</keyword>
<organism evidence="9 10">
    <name type="scientific">Candidatus Paralactobacillus gallistercoris</name>
    <dbReference type="NCBI Taxonomy" id="2838724"/>
    <lineage>
        <taxon>Bacteria</taxon>
        <taxon>Bacillati</taxon>
        <taxon>Bacillota</taxon>
        <taxon>Bacilli</taxon>
        <taxon>Lactobacillales</taxon>
        <taxon>Lactobacillaceae</taxon>
        <taxon>Lactobacillus</taxon>
    </lineage>
</organism>
<keyword evidence="7 8" id="KW-0472">Membrane</keyword>
<evidence type="ECO:0000256" key="2">
    <source>
        <dbReference type="ARBA" id="ARBA00009773"/>
    </source>
</evidence>
<evidence type="ECO:0000256" key="5">
    <source>
        <dbReference type="ARBA" id="ARBA00022692"/>
    </source>
</evidence>
<evidence type="ECO:0000256" key="7">
    <source>
        <dbReference type="ARBA" id="ARBA00023136"/>
    </source>
</evidence>
<keyword evidence="4" id="KW-1003">Cell membrane</keyword>
<proteinExistence type="inferred from homology"/>
<evidence type="ECO:0000256" key="6">
    <source>
        <dbReference type="ARBA" id="ARBA00022989"/>
    </source>
</evidence>
<reference evidence="9" key="2">
    <citation type="submission" date="2021-04" db="EMBL/GenBank/DDBJ databases">
        <authorList>
            <person name="Gilroy R."/>
        </authorList>
    </citation>
    <scope>NUCLEOTIDE SEQUENCE</scope>
    <source>
        <strain evidence="9">F6-6636</strain>
    </source>
</reference>
<dbReference type="InterPro" id="IPR002549">
    <property type="entry name" value="AI-2E-like"/>
</dbReference>
<feature type="transmembrane region" description="Helical" evidence="8">
    <location>
        <begin position="246"/>
        <end position="265"/>
    </location>
</feature>
<sequence>MFERLRNSRILFWSLEILLVVTIIFMLSKISFVFHPVTAFISTLFTPILVAGFLYYLFNPLVNLLEKIKIPRNLGILIVFLVFFGGLGMIIALVIPNLVTQLTQLTIHLPGLVRHFQAALRDLVAHPWFKHLHVQEYINNLNLQPSVILKNVMAHLTGISGFISSVTGFVITAITVPVFLFYFLRDGHKFIPSIQRILPHRYNAQVAELMHKMNQTISHYIAGQAIECLFVGTFTFIGYALIQMPYAYLLGFIAGITTIIPYLGPYIGIAPALCIAATISFPKVILVCIVVIIVQQIDGNLIYPNVIGRTLKIHPLTIMMILLVAGNLYGIIGTILAIPVYAICKTVIIYLHNIYQIRHNIDKNIKIESKD</sequence>
<evidence type="ECO:0000256" key="4">
    <source>
        <dbReference type="ARBA" id="ARBA00022475"/>
    </source>
</evidence>
<feature type="transmembrane region" description="Helical" evidence="8">
    <location>
        <begin position="317"/>
        <end position="344"/>
    </location>
</feature>
<comment type="caution">
    <text evidence="9">The sequence shown here is derived from an EMBL/GenBank/DDBJ whole genome shotgun (WGS) entry which is preliminary data.</text>
</comment>
<dbReference type="GO" id="GO:0005886">
    <property type="term" value="C:plasma membrane"/>
    <property type="evidence" value="ECO:0007669"/>
    <property type="project" value="UniProtKB-SubCell"/>
</dbReference>
<accession>A0A948TJC5</accession>